<dbReference type="CDD" id="cd10973">
    <property type="entry name" value="CE4_DAC_u4_5s"/>
    <property type="match status" value="1"/>
</dbReference>
<keyword evidence="2" id="KW-0732">Signal</keyword>
<dbReference type="InterPro" id="IPR002509">
    <property type="entry name" value="NODB_dom"/>
</dbReference>
<reference evidence="4 5" key="1">
    <citation type="submission" date="2018-04" db="EMBL/GenBank/DDBJ databases">
        <title>Genomic Encyclopedia of Type Strains, Phase IV (KMG-IV): sequencing the most valuable type-strain genomes for metagenomic binning, comparative biology and taxonomic classification.</title>
        <authorList>
            <person name="Goeker M."/>
        </authorList>
    </citation>
    <scope>NUCLEOTIDE SEQUENCE [LARGE SCALE GENOMIC DNA]</scope>
    <source>
        <strain evidence="4 5">DSM 28688</strain>
    </source>
</reference>
<sequence length="348" mass="38235">MRLKAGRFHTGGFLVLTLLSGVSHADLAILQYHHVSNDTPAATSTTPSLFRAQLDRIESLGIPVKPLKAATQRQLSGNGDDTPTVAITFDDAYSSIHETAAPILLERGMPFTVFVNTQPVDEGRQDSMSWDQLRELADHELVTIANHSADHAHLPRRPGETESAWRKRVTDSLDKAYERLETEIGERPGLFAYPYGEYDAATEALVRDRGWLGYGQHSGPVGETSGQTRLPRFPMATAYGQLDTLPTKLRSLALPVPADSLPDSVVDSNPPSMTLALPDGFEPARLTCYGSGRGKLPTIRTDGGSSVTVQADTAFDSRRFRYNCTYPAGDGRFYWLSQQWTDLSQPED</sequence>
<gene>
    <name evidence="4" type="ORF">C8D92_10796</name>
</gene>
<feature type="domain" description="NodB homology" evidence="3">
    <location>
        <begin position="83"/>
        <end position="316"/>
    </location>
</feature>
<evidence type="ECO:0000313" key="5">
    <source>
        <dbReference type="Proteomes" id="UP000245887"/>
    </source>
</evidence>
<dbReference type="Proteomes" id="UP000245887">
    <property type="component" value="Unassembled WGS sequence"/>
</dbReference>
<dbReference type="GO" id="GO:0005576">
    <property type="term" value="C:extracellular region"/>
    <property type="evidence" value="ECO:0007669"/>
    <property type="project" value="UniProtKB-SubCell"/>
</dbReference>
<dbReference type="AlphaFoldDB" id="A0A2U1CV66"/>
<organism evidence="4 5">
    <name type="scientific">Tamilnaduibacter salinus</name>
    <dbReference type="NCBI Taxonomy" id="1484056"/>
    <lineage>
        <taxon>Bacteria</taxon>
        <taxon>Pseudomonadati</taxon>
        <taxon>Pseudomonadota</taxon>
        <taxon>Gammaproteobacteria</taxon>
        <taxon>Pseudomonadales</taxon>
        <taxon>Marinobacteraceae</taxon>
        <taxon>Tamilnaduibacter</taxon>
    </lineage>
</organism>
<evidence type="ECO:0000256" key="2">
    <source>
        <dbReference type="ARBA" id="ARBA00022729"/>
    </source>
</evidence>
<dbReference type="Pfam" id="PF01522">
    <property type="entry name" value="Polysacc_deac_1"/>
    <property type="match status" value="1"/>
</dbReference>
<dbReference type="InterPro" id="IPR011330">
    <property type="entry name" value="Glyco_hydro/deAcase_b/a-brl"/>
</dbReference>
<dbReference type="PANTHER" id="PTHR34216">
    <property type="match status" value="1"/>
</dbReference>
<comment type="subcellular location">
    <subcellularLocation>
        <location evidence="1">Secreted</location>
    </subcellularLocation>
</comment>
<dbReference type="SUPFAM" id="SSF88713">
    <property type="entry name" value="Glycoside hydrolase/deacetylase"/>
    <property type="match status" value="1"/>
</dbReference>
<dbReference type="GO" id="GO:0005975">
    <property type="term" value="P:carbohydrate metabolic process"/>
    <property type="evidence" value="ECO:0007669"/>
    <property type="project" value="InterPro"/>
</dbReference>
<dbReference type="RefSeq" id="WP_116919436.1">
    <property type="nucleotide sequence ID" value="NZ_QEKQ01000007.1"/>
</dbReference>
<protein>
    <submittedName>
        <fullName evidence="4">Polysaccharide deacetylase</fullName>
    </submittedName>
</protein>
<accession>A0A2U1CV66</accession>
<evidence type="ECO:0000259" key="3">
    <source>
        <dbReference type="PROSITE" id="PS51677"/>
    </source>
</evidence>
<dbReference type="PANTHER" id="PTHR34216:SF3">
    <property type="entry name" value="POLY-BETA-1,6-N-ACETYL-D-GLUCOSAMINE N-DEACETYLASE"/>
    <property type="match status" value="1"/>
</dbReference>
<evidence type="ECO:0000313" key="4">
    <source>
        <dbReference type="EMBL" id="PVY75379.1"/>
    </source>
</evidence>
<proteinExistence type="predicted"/>
<name>A0A2U1CV66_9GAMM</name>
<dbReference type="GO" id="GO:0016810">
    <property type="term" value="F:hydrolase activity, acting on carbon-nitrogen (but not peptide) bonds"/>
    <property type="evidence" value="ECO:0007669"/>
    <property type="project" value="InterPro"/>
</dbReference>
<dbReference type="Gene3D" id="3.20.20.370">
    <property type="entry name" value="Glycoside hydrolase/deacetylase"/>
    <property type="match status" value="1"/>
</dbReference>
<dbReference type="OrthoDB" id="9814639at2"/>
<dbReference type="InterPro" id="IPR051398">
    <property type="entry name" value="Polysacch_Deacetylase"/>
</dbReference>
<dbReference type="PROSITE" id="PS51677">
    <property type="entry name" value="NODB"/>
    <property type="match status" value="1"/>
</dbReference>
<dbReference type="EMBL" id="QEKQ01000007">
    <property type="protein sequence ID" value="PVY75379.1"/>
    <property type="molecule type" value="Genomic_DNA"/>
</dbReference>
<comment type="caution">
    <text evidence="4">The sequence shown here is derived from an EMBL/GenBank/DDBJ whole genome shotgun (WGS) entry which is preliminary data.</text>
</comment>
<evidence type="ECO:0000256" key="1">
    <source>
        <dbReference type="ARBA" id="ARBA00004613"/>
    </source>
</evidence>